<reference evidence="4 5" key="1">
    <citation type="submission" date="2022-07" db="EMBL/GenBank/DDBJ databases">
        <title>Photobacterium pectinilyticum sp. nov., a marine bacterium isolated from surface seawater of Qingdao offshore.</title>
        <authorList>
            <person name="Wang X."/>
        </authorList>
    </citation>
    <scope>NUCLEOTIDE SEQUENCE [LARGE SCALE GENOMIC DNA]</scope>
    <source>
        <strain evidence="4 5">ZSDE20</strain>
    </source>
</reference>
<feature type="transmembrane region" description="Helical" evidence="3">
    <location>
        <begin position="69"/>
        <end position="87"/>
    </location>
</feature>
<keyword evidence="5" id="KW-1185">Reference proteome</keyword>
<dbReference type="EMBL" id="JANEYT010000021">
    <property type="protein sequence ID" value="MCQ1058594.1"/>
    <property type="molecule type" value="Genomic_DNA"/>
</dbReference>
<comment type="caution">
    <text evidence="4">The sequence shown here is derived from an EMBL/GenBank/DDBJ whole genome shotgun (WGS) entry which is preliminary data.</text>
</comment>
<feature type="transmembrane region" description="Helical" evidence="3">
    <location>
        <begin position="35"/>
        <end position="57"/>
    </location>
</feature>
<sequence length="128" mass="13358">MLASGVAALQVAATPFAVSLGPVETAASRLTFCSSINSVGTTLASALGMGVFMAALVKGVEEAVGSVQLPYMMIGGVALLLAMTLRLLPKQADEKSTLADSCWQDLLSHRTFLYGVVAIFCYVGARWL</sequence>
<dbReference type="InterPro" id="IPR050375">
    <property type="entry name" value="MFS_TsgA-like"/>
</dbReference>
<dbReference type="RefSeq" id="WP_255042557.1">
    <property type="nucleotide sequence ID" value="NZ_JANEYT010000021.1"/>
</dbReference>
<evidence type="ECO:0000256" key="2">
    <source>
        <dbReference type="ARBA" id="ARBA00022475"/>
    </source>
</evidence>
<evidence type="ECO:0008006" key="6">
    <source>
        <dbReference type="Google" id="ProtNLM"/>
    </source>
</evidence>
<gene>
    <name evidence="4" type="ORF">NHN17_11030</name>
</gene>
<dbReference type="SUPFAM" id="SSF103473">
    <property type="entry name" value="MFS general substrate transporter"/>
    <property type="match status" value="1"/>
</dbReference>
<dbReference type="InterPro" id="IPR036259">
    <property type="entry name" value="MFS_trans_sf"/>
</dbReference>
<evidence type="ECO:0000313" key="5">
    <source>
        <dbReference type="Proteomes" id="UP001524460"/>
    </source>
</evidence>
<proteinExistence type="predicted"/>
<keyword evidence="3" id="KW-1133">Transmembrane helix</keyword>
<keyword evidence="3" id="KW-0472">Membrane</keyword>
<comment type="subcellular location">
    <subcellularLocation>
        <location evidence="1">Cell inner membrane</location>
        <topology evidence="1">Multi-pass membrane protein</topology>
    </subcellularLocation>
</comment>
<evidence type="ECO:0000256" key="3">
    <source>
        <dbReference type="SAM" id="Phobius"/>
    </source>
</evidence>
<organism evidence="4 5">
    <name type="scientific">Photobacterium pectinilyticum</name>
    <dbReference type="NCBI Taxonomy" id="2906793"/>
    <lineage>
        <taxon>Bacteria</taxon>
        <taxon>Pseudomonadati</taxon>
        <taxon>Pseudomonadota</taxon>
        <taxon>Gammaproteobacteria</taxon>
        <taxon>Vibrionales</taxon>
        <taxon>Vibrionaceae</taxon>
        <taxon>Photobacterium</taxon>
    </lineage>
</organism>
<dbReference type="PANTHER" id="PTHR43702:SF3">
    <property type="entry name" value="PROTEIN TSGA"/>
    <property type="match status" value="1"/>
</dbReference>
<dbReference type="Proteomes" id="UP001524460">
    <property type="component" value="Unassembled WGS sequence"/>
</dbReference>
<evidence type="ECO:0000313" key="4">
    <source>
        <dbReference type="EMBL" id="MCQ1058594.1"/>
    </source>
</evidence>
<dbReference type="Gene3D" id="1.20.1250.20">
    <property type="entry name" value="MFS general substrate transporter like domains"/>
    <property type="match status" value="1"/>
</dbReference>
<keyword evidence="2" id="KW-1003">Cell membrane</keyword>
<dbReference type="PANTHER" id="PTHR43702">
    <property type="entry name" value="L-FUCOSE-PROTON SYMPORTER"/>
    <property type="match status" value="1"/>
</dbReference>
<name>A0ABT1N1N5_9GAMM</name>
<feature type="transmembrane region" description="Helical" evidence="3">
    <location>
        <begin position="107"/>
        <end position="125"/>
    </location>
</feature>
<accession>A0ABT1N1N5</accession>
<keyword evidence="3" id="KW-0812">Transmembrane</keyword>
<protein>
    <recommendedName>
        <fullName evidence="6">Major facilitator superfamily (MFS) profile domain-containing protein</fullName>
    </recommendedName>
</protein>
<evidence type="ECO:0000256" key="1">
    <source>
        <dbReference type="ARBA" id="ARBA00004429"/>
    </source>
</evidence>